<organism evidence="14 15">
    <name type="scientific">Naganishia liquefaciens</name>
    <dbReference type="NCBI Taxonomy" id="104408"/>
    <lineage>
        <taxon>Eukaryota</taxon>
        <taxon>Fungi</taxon>
        <taxon>Dikarya</taxon>
        <taxon>Basidiomycota</taxon>
        <taxon>Agaricomycotina</taxon>
        <taxon>Tremellomycetes</taxon>
        <taxon>Filobasidiales</taxon>
        <taxon>Filobasidiaceae</taxon>
        <taxon>Naganishia</taxon>
    </lineage>
</organism>
<comment type="subunit">
    <text evidence="10">Component of the NDC80 complex.</text>
</comment>
<feature type="coiled-coil region" evidence="11">
    <location>
        <begin position="420"/>
        <end position="447"/>
    </location>
</feature>
<feature type="coiled-coil region" evidence="11">
    <location>
        <begin position="636"/>
        <end position="681"/>
    </location>
</feature>
<comment type="subcellular location">
    <subcellularLocation>
        <location evidence="10">Chromosome</location>
        <location evidence="10">Centromere</location>
        <location evidence="10">Kinetochore</location>
    </subcellularLocation>
    <subcellularLocation>
        <location evidence="10">Nucleus</location>
    </subcellularLocation>
</comment>
<evidence type="ECO:0000256" key="2">
    <source>
        <dbReference type="ARBA" id="ARBA00022454"/>
    </source>
</evidence>
<comment type="function">
    <text evidence="10">Acts as a component of the essential kinetochore-associated NDC80 complex, which is required for chromosome segregation and spindle checkpoint activity.</text>
</comment>
<sequence length="722" mass="80568">MDRRTLALTDSAAHNAMSHIPQSAAKHKSTLRSSAVQPSGMRMSVAGGRMSVAPGGGMALSTSQQSSQEGNERAGLGMGHARRSLAPSRVVSGEHGQGGMRESLTNSAGRGDAGSYARGQSVGGRASIMGSTNRRSSSIHSSTGGRQSLAPSSSNKLSSSSTNNPSANARNFKQREFMDDARDDIRAFIHTHRVPLVLSPSTLESPTSKEFQSIFRALAEYLDRDFRWGSSGKGWDAEVLEFLRQVRYPFAGDISKTALAAPGSSNNWPPLLNMLHWMCTLASALLRWTDPQETTDPTLLPPAMFTPQQIEDKPELYARLLADFVLRAYRVWLGGDEVWPELENEVAGKFEEIMRADEEQWQRLLEDKEQLEAELRLLKCQEPPLERLRKEETNLKGDQAKFLNWIKIHEEKSKKMEDGNGKLREALRMEDEKIESLQHESAQLKAEVDSQGITQEEVAKMTSDKASLGEAIRQLKHIAAEQYQALGSAEINWSRKMDDVDNLVGRYNDGTEKIAIDAWCRDEHKRRQQGGEMGAAPELPLELLVQLEMAGQDTTPIHALSDRLRTSHARAYEAYAQAISDHIQESVQQKIELVHRVDTTKNAVAQTVLKAGNKEHELKGLENEIRSRKQLFAKQSEVANSRMRELEAEIHKMSMNGEKELMALKIELERLRIRKQEISDQAKTGPEKMMASITGHLQVILQAKEHIEGKILEVKKFASSTR</sequence>
<reference evidence="14" key="1">
    <citation type="submission" date="2020-07" db="EMBL/GenBank/DDBJ databases">
        <title>Draft Genome Sequence of a Deep-Sea Yeast, Naganishia (Cryptococcus) liquefaciens strain N6.</title>
        <authorList>
            <person name="Han Y.W."/>
            <person name="Kajitani R."/>
            <person name="Morimoto H."/>
            <person name="Parhat M."/>
            <person name="Tsubouchi H."/>
            <person name="Bakenova O."/>
            <person name="Ogata M."/>
            <person name="Argunhan B."/>
            <person name="Aoki R."/>
            <person name="Kajiwara S."/>
            <person name="Itoh T."/>
            <person name="Iwasaki H."/>
        </authorList>
    </citation>
    <scope>NUCLEOTIDE SEQUENCE</scope>
    <source>
        <strain evidence="14">N6</strain>
    </source>
</reference>
<evidence type="ECO:0000256" key="1">
    <source>
        <dbReference type="ARBA" id="ARBA00007050"/>
    </source>
</evidence>
<feature type="compositionally biased region" description="Low complexity" evidence="12">
    <location>
        <begin position="130"/>
        <end position="168"/>
    </location>
</feature>
<evidence type="ECO:0000256" key="10">
    <source>
        <dbReference type="RuleBase" id="RU368072"/>
    </source>
</evidence>
<evidence type="ECO:0000259" key="13">
    <source>
        <dbReference type="Pfam" id="PF03801"/>
    </source>
</evidence>
<dbReference type="EMBL" id="BLZA01000009">
    <property type="protein sequence ID" value="GHJ84549.1"/>
    <property type="molecule type" value="Genomic_DNA"/>
</dbReference>
<comment type="similarity">
    <text evidence="1 10">Belongs to the NDC80/HEC1 family.</text>
</comment>
<evidence type="ECO:0000256" key="11">
    <source>
        <dbReference type="SAM" id="Coils"/>
    </source>
</evidence>
<dbReference type="InterPro" id="IPR055260">
    <property type="entry name" value="Ndc80_CH"/>
</dbReference>
<keyword evidence="7 10" id="KW-0539">Nucleus</keyword>
<evidence type="ECO:0000256" key="9">
    <source>
        <dbReference type="ARBA" id="ARBA00023328"/>
    </source>
</evidence>
<keyword evidence="4 10" id="KW-0498">Mitosis</keyword>
<dbReference type="PANTHER" id="PTHR10643">
    <property type="entry name" value="KINETOCHORE PROTEIN NDC80"/>
    <property type="match status" value="1"/>
</dbReference>
<gene>
    <name evidence="14" type="ORF">NliqN6_0951</name>
</gene>
<evidence type="ECO:0000256" key="8">
    <source>
        <dbReference type="ARBA" id="ARBA00023306"/>
    </source>
</evidence>
<evidence type="ECO:0000256" key="7">
    <source>
        <dbReference type="ARBA" id="ARBA00023242"/>
    </source>
</evidence>
<evidence type="ECO:0000256" key="6">
    <source>
        <dbReference type="ARBA" id="ARBA00023054"/>
    </source>
</evidence>
<dbReference type="OrthoDB" id="7459479at2759"/>
<evidence type="ECO:0000256" key="12">
    <source>
        <dbReference type="SAM" id="MobiDB-lite"/>
    </source>
</evidence>
<evidence type="ECO:0000313" key="14">
    <source>
        <dbReference type="EMBL" id="GHJ84549.1"/>
    </source>
</evidence>
<evidence type="ECO:0000313" key="15">
    <source>
        <dbReference type="Proteomes" id="UP000620104"/>
    </source>
</evidence>
<feature type="coiled-coil region" evidence="11">
    <location>
        <begin position="354"/>
        <end position="381"/>
    </location>
</feature>
<evidence type="ECO:0000256" key="5">
    <source>
        <dbReference type="ARBA" id="ARBA00022838"/>
    </source>
</evidence>
<evidence type="ECO:0000256" key="4">
    <source>
        <dbReference type="ARBA" id="ARBA00022776"/>
    </source>
</evidence>
<evidence type="ECO:0000256" key="3">
    <source>
        <dbReference type="ARBA" id="ARBA00022618"/>
    </source>
</evidence>
<dbReference type="AlphaFoldDB" id="A0A8H3YCR6"/>
<feature type="region of interest" description="Disordered" evidence="12">
    <location>
        <begin position="50"/>
        <end position="175"/>
    </location>
</feature>
<dbReference type="Proteomes" id="UP000620104">
    <property type="component" value="Unassembled WGS sequence"/>
</dbReference>
<dbReference type="GO" id="GO:0051301">
    <property type="term" value="P:cell division"/>
    <property type="evidence" value="ECO:0007669"/>
    <property type="project" value="UniProtKB-UniRule"/>
</dbReference>
<name>A0A8H3YCR6_9TREE</name>
<dbReference type="InterPro" id="IPR038273">
    <property type="entry name" value="Ndc80_sf"/>
</dbReference>
<dbReference type="InterPro" id="IPR005550">
    <property type="entry name" value="Kinetochore_Ndc80"/>
</dbReference>
<accession>A0A8H3YCR6</accession>
<dbReference type="PANTHER" id="PTHR10643:SF2">
    <property type="entry name" value="KINETOCHORE PROTEIN NDC80 HOMOLOG"/>
    <property type="match status" value="1"/>
</dbReference>
<keyword evidence="8 10" id="KW-0131">Cell cycle</keyword>
<protein>
    <recommendedName>
        <fullName evidence="10">Kinetochore protein NDC80</fullName>
    </recommendedName>
</protein>
<dbReference type="GO" id="GO:0051315">
    <property type="term" value="P:attachment of mitotic spindle microtubules to kinetochore"/>
    <property type="evidence" value="ECO:0007669"/>
    <property type="project" value="UniProtKB-UniRule"/>
</dbReference>
<keyword evidence="3 10" id="KW-0132">Cell division</keyword>
<keyword evidence="5 10" id="KW-0995">Kinetochore</keyword>
<keyword evidence="9 10" id="KW-0137">Centromere</keyword>
<proteinExistence type="inferred from homology"/>
<keyword evidence="2 10" id="KW-0158">Chromosome</keyword>
<comment type="caution">
    <text evidence="14">The sequence shown here is derived from an EMBL/GenBank/DDBJ whole genome shotgun (WGS) entry which is preliminary data.</text>
</comment>
<dbReference type="Gene3D" id="1.10.418.30">
    <property type="entry name" value="Ncd80 complex, Ncd80 subunit"/>
    <property type="match status" value="1"/>
</dbReference>
<keyword evidence="15" id="KW-1185">Reference proteome</keyword>
<dbReference type="Pfam" id="PF03801">
    <property type="entry name" value="Ndc80_HEC"/>
    <property type="match status" value="1"/>
</dbReference>
<dbReference type="GO" id="GO:0031262">
    <property type="term" value="C:Ndc80 complex"/>
    <property type="evidence" value="ECO:0007669"/>
    <property type="project" value="UniProtKB-UniRule"/>
</dbReference>
<keyword evidence="6 11" id="KW-0175">Coiled coil</keyword>
<dbReference type="GO" id="GO:0005634">
    <property type="term" value="C:nucleus"/>
    <property type="evidence" value="ECO:0007669"/>
    <property type="project" value="UniProtKB-SubCell"/>
</dbReference>
<feature type="compositionally biased region" description="Polar residues" evidence="12">
    <location>
        <begin position="60"/>
        <end position="69"/>
    </location>
</feature>
<feature type="domain" description="Kinetochore protein Ndc80 CH" evidence="13">
    <location>
        <begin position="136"/>
        <end position="284"/>
    </location>
</feature>